<keyword evidence="6" id="KW-1185">Reference proteome</keyword>
<dbReference type="Gene3D" id="3.30.60.90">
    <property type="match status" value="1"/>
</dbReference>
<keyword evidence="1" id="KW-0479">Metal-binding</keyword>
<feature type="compositionally biased region" description="Low complexity" evidence="4">
    <location>
        <begin position="942"/>
        <end position="975"/>
    </location>
</feature>
<dbReference type="EMBL" id="CAICTM010000456">
    <property type="protein sequence ID" value="CAB9510878.1"/>
    <property type="molecule type" value="Genomic_DNA"/>
</dbReference>
<evidence type="ECO:0000313" key="5">
    <source>
        <dbReference type="EMBL" id="CAB9510878.1"/>
    </source>
</evidence>
<name>A0A9N8HDF2_9STRA</name>
<protein>
    <recommendedName>
        <fullName evidence="7">ZZ-type domain-containing protein</fullName>
    </recommendedName>
</protein>
<evidence type="ECO:0000256" key="3">
    <source>
        <dbReference type="ARBA" id="ARBA00022833"/>
    </source>
</evidence>
<organism evidence="5 6">
    <name type="scientific">Seminavis robusta</name>
    <dbReference type="NCBI Taxonomy" id="568900"/>
    <lineage>
        <taxon>Eukaryota</taxon>
        <taxon>Sar</taxon>
        <taxon>Stramenopiles</taxon>
        <taxon>Ochrophyta</taxon>
        <taxon>Bacillariophyta</taxon>
        <taxon>Bacillariophyceae</taxon>
        <taxon>Bacillariophycidae</taxon>
        <taxon>Naviculales</taxon>
        <taxon>Naviculaceae</taxon>
        <taxon>Seminavis</taxon>
    </lineage>
</organism>
<keyword evidence="2" id="KW-0863">Zinc-finger</keyword>
<dbReference type="InterPro" id="IPR043145">
    <property type="entry name" value="Znf_ZZ_sf"/>
</dbReference>
<evidence type="ECO:0000313" key="6">
    <source>
        <dbReference type="Proteomes" id="UP001153069"/>
    </source>
</evidence>
<dbReference type="Proteomes" id="UP001153069">
    <property type="component" value="Unassembled WGS sequence"/>
</dbReference>
<accession>A0A9N8HDF2</accession>
<dbReference type="GO" id="GO:0008270">
    <property type="term" value="F:zinc ion binding"/>
    <property type="evidence" value="ECO:0007669"/>
    <property type="project" value="UniProtKB-KW"/>
</dbReference>
<feature type="region of interest" description="Disordered" evidence="4">
    <location>
        <begin position="869"/>
        <end position="984"/>
    </location>
</feature>
<proteinExistence type="predicted"/>
<feature type="compositionally biased region" description="Low complexity" evidence="4">
    <location>
        <begin position="1333"/>
        <end position="1352"/>
    </location>
</feature>
<feature type="region of interest" description="Disordered" evidence="4">
    <location>
        <begin position="1053"/>
        <end position="1099"/>
    </location>
</feature>
<gene>
    <name evidence="5" type="ORF">SEMRO_457_G146900.1</name>
</gene>
<feature type="compositionally biased region" description="Gly residues" evidence="4">
    <location>
        <begin position="909"/>
        <end position="922"/>
    </location>
</feature>
<evidence type="ECO:0000256" key="4">
    <source>
        <dbReference type="SAM" id="MobiDB-lite"/>
    </source>
</evidence>
<evidence type="ECO:0000256" key="2">
    <source>
        <dbReference type="ARBA" id="ARBA00022771"/>
    </source>
</evidence>
<evidence type="ECO:0008006" key="7">
    <source>
        <dbReference type="Google" id="ProtNLM"/>
    </source>
</evidence>
<feature type="compositionally biased region" description="Basic residues" evidence="4">
    <location>
        <begin position="890"/>
        <end position="908"/>
    </location>
</feature>
<dbReference type="SUPFAM" id="SSF57850">
    <property type="entry name" value="RING/U-box"/>
    <property type="match status" value="1"/>
</dbReference>
<sequence length="1369" mass="147351">MSTFEWRPNNGSDAVQETTTEFDTLEGCLFACSGKQTTMNPSLTMIPPTPIAAESFNNGVQPTAGDDLSPPNAVDASKMNGIAVPVSATAGWSQSPPKTEGVYPSCVSYDLRLLHDDSLELAVSLEYTNPRPKESMMVNVAVAKTLVNAEMGTELALVATQFQEFVQDKWIDITADVDYTQTANAVVDAVLSDPNAGQTAGKATVTAKTVELTLGPFVAKARLNLIFQADQLYTYEAMSVRDDAADIGTHRLLPLWVTLPFAPVHHEAGLSNLAVRLQAPPGTSVLPMEEFREAYQDLKQQEIMEAITVLAVSDLSPQPIQRTVGFQFRWESLPFRSTGILAWLALPNPVEDPFDFVHIGRSLAEMTAEMTAESHNKNNLRKEQTQARIQVPTAEDVSSLQVPLPGHGPMGSLYRVKVKMPQAQPRQQPLFILNLTLSDRSGSTSMRVRSSDGASSAVTMRQRFNELAEVRFLKRLESIPALVQAGVLQMDDVWMDAFLAFDSAAPASSIHRVVIRVRNVHDHIVEVVQAIRDNNTAVATNKLPMIFRHVQALRGIRPGGATDFSVGPRTLIHSYAQWKKEAQSLLPAGSGETKPCTFVEFDTDGGHNGAPGYLDIIRSFCKAYDVRDGVVTGFGSWLNQDCASKVAKVLGSLPALLSLQVPQTGSEGLDKVFRTGFSAWIGALRRPPALTLKVSAGCVSFASGASSRNANAVELLAVRRVGERFQPMVAFGPPDVSDETFTKAVVTNVPAGEELLLYLVSRLDGPAELAQRLEILSGVEGAPSDARTKGQVENEEEAKRNSFLAYDWLKMLTTLPGKVDTLQHAPLMSTSLASRLEDEMSFRFNIASPSGKTSFLGRCKTVANRAPIDAAHQPGKPSCPLTVEAPASGPKRHRHNGPLLKGRNRGRAGGRAGGRGGGGGRTSGPPPPPGTLYASRGPPMPLAAAPAFRSSAAPQPPAGTTAFGAPAAFSSSAPSRPDGFHSSASDAGLQMKYSASVGPFANHRVSLTMDDDVGEETTRRVGVLASFPPSNISFQPPPMTGAMAPLAASASMASSSARSSRRHKCLANSTERRRRASVTMPSACNATQPTPPQKPKEPSWMDALAVPVGSSKPLTNQGYDELLQAMNEVVHARRRLDLDPRVNFVCDICTRQFAPGQARYHCYDCQDLDACANCRGRHNMAFHRMALINPSATPSSTVSSEDPLVGSLLGSNPAASASDLLAQPLEVDQTVEWSKRRVARFLLAVLHWWPVFRASCVFREKLPAGLNAEMAQRITDCFNSEDIQGQMDTLTVIVDSLMREEKTHVQSLSSWLDGDQGSVLSPNDDSFRSGDRSYFSGSQSQYSQGGSIESGSVGSRSHLSGSDRGASPA</sequence>
<keyword evidence="3" id="KW-0862">Zinc</keyword>
<evidence type="ECO:0000256" key="1">
    <source>
        <dbReference type="ARBA" id="ARBA00022723"/>
    </source>
</evidence>
<dbReference type="OrthoDB" id="2131550at2759"/>
<reference evidence="5" key="1">
    <citation type="submission" date="2020-06" db="EMBL/GenBank/DDBJ databases">
        <authorList>
            <consortium name="Plant Systems Biology data submission"/>
        </authorList>
    </citation>
    <scope>NUCLEOTIDE SEQUENCE</scope>
    <source>
        <strain evidence="5">D6</strain>
    </source>
</reference>
<feature type="region of interest" description="Disordered" evidence="4">
    <location>
        <begin position="1322"/>
        <end position="1369"/>
    </location>
</feature>
<comment type="caution">
    <text evidence="5">The sequence shown here is derived from an EMBL/GenBank/DDBJ whole genome shotgun (WGS) entry which is preliminary data.</text>
</comment>